<evidence type="ECO:0000313" key="3">
    <source>
        <dbReference type="Proteomes" id="UP000001822"/>
    </source>
</evidence>
<feature type="transmembrane region" description="Helical" evidence="1">
    <location>
        <begin position="46"/>
        <end position="67"/>
    </location>
</feature>
<dbReference type="AlphaFoldDB" id="A0A6N4ST93"/>
<dbReference type="OrthoDB" id="4549167at2"/>
<evidence type="ECO:0000256" key="1">
    <source>
        <dbReference type="SAM" id="Phobius"/>
    </source>
</evidence>
<evidence type="ECO:0008006" key="4">
    <source>
        <dbReference type="Google" id="ProtNLM"/>
    </source>
</evidence>
<organism evidence="2 3">
    <name type="scientific">Cytophaga hutchinsonii (strain ATCC 33406 / DSM 1761 / CIP 103989 / NBRC 15051 / NCIMB 9469 / D465)</name>
    <dbReference type="NCBI Taxonomy" id="269798"/>
    <lineage>
        <taxon>Bacteria</taxon>
        <taxon>Pseudomonadati</taxon>
        <taxon>Bacteroidota</taxon>
        <taxon>Cytophagia</taxon>
        <taxon>Cytophagales</taxon>
        <taxon>Cytophagaceae</taxon>
        <taxon>Cytophaga</taxon>
    </lineage>
</organism>
<dbReference type="RefSeq" id="WP_011585754.1">
    <property type="nucleotide sequence ID" value="NC_008255.1"/>
</dbReference>
<feature type="transmembrane region" description="Helical" evidence="1">
    <location>
        <begin position="74"/>
        <end position="90"/>
    </location>
</feature>
<accession>A0A6N4ST93</accession>
<dbReference type="EMBL" id="CP000383">
    <property type="protein sequence ID" value="ABG59640.1"/>
    <property type="molecule type" value="Genomic_DNA"/>
</dbReference>
<dbReference type="InterPro" id="IPR025597">
    <property type="entry name" value="DUF4345"/>
</dbReference>
<keyword evidence="1" id="KW-1133">Transmembrane helix</keyword>
<dbReference type="KEGG" id="chu:CHU_2383"/>
<keyword evidence="1" id="KW-0472">Membrane</keyword>
<proteinExistence type="predicted"/>
<evidence type="ECO:0000313" key="2">
    <source>
        <dbReference type="EMBL" id="ABG59640.1"/>
    </source>
</evidence>
<keyword evidence="3" id="KW-1185">Reference proteome</keyword>
<dbReference type="Pfam" id="PF14248">
    <property type="entry name" value="DUF4345"/>
    <property type="match status" value="1"/>
</dbReference>
<dbReference type="Proteomes" id="UP000001822">
    <property type="component" value="Chromosome"/>
</dbReference>
<gene>
    <name evidence="2" type="ordered locus">CHU_2383</name>
</gene>
<protein>
    <recommendedName>
        <fullName evidence="4">DUF4345 domain-containing protein</fullName>
    </recommendedName>
</protein>
<keyword evidence="1" id="KW-0812">Transmembrane</keyword>
<name>A0A6N4ST93_CYTH3</name>
<reference evidence="2 3" key="1">
    <citation type="journal article" date="2007" name="Appl. Environ. Microbiol.">
        <title>Genome sequence of the cellulolytic gliding bacterium Cytophaga hutchinsonii.</title>
        <authorList>
            <person name="Xie G."/>
            <person name="Bruce D.C."/>
            <person name="Challacombe J.F."/>
            <person name="Chertkov O."/>
            <person name="Detter J.C."/>
            <person name="Gilna P."/>
            <person name="Han C.S."/>
            <person name="Lucas S."/>
            <person name="Misra M."/>
            <person name="Myers G.L."/>
            <person name="Richardson P."/>
            <person name="Tapia R."/>
            <person name="Thayer N."/>
            <person name="Thompson L.S."/>
            <person name="Brettin T.S."/>
            <person name="Henrissat B."/>
            <person name="Wilson D.B."/>
            <person name="McBride M.J."/>
        </authorList>
    </citation>
    <scope>NUCLEOTIDE SEQUENCE [LARGE SCALE GENOMIC DNA]</scope>
    <source>
        <strain evidence="3">ATCC 33406 / DSM 1761 / CIP 103989 / NBRC 15051 / NCIMB 9469 / D465</strain>
    </source>
</reference>
<sequence>MELVLQILLGVVSLICIGVGLSQTIKGARHFLPEAVPPQAKLDNTFRFLSSMFLSFGFLLIWIIFHIQEVTDQLYFVGIIISSAGLGRLYSRSNVGSAGAYQDCIMLLEIALGICVMLLQYFR</sequence>
<feature type="transmembrane region" description="Helical" evidence="1">
    <location>
        <begin position="105"/>
        <end position="122"/>
    </location>
</feature>